<accession>A0A1M4Y5W0</accession>
<sequence>MKPTRGKFFLLVGFCFVALFLSGTFKEKVDLNKTSVTADINLVNQHLHALVETPKFRNHQNPEQLNSIADYIFKNFNQYADETTFQEYKVNGRTYKNVICSFGTEHQKRIIIGAHYDVCGDQKGADDNATGVTALLELARMLKGQKTNYRIDLVAYTLEEPPFFRTENMGSYIHAKYLKDNNIEVYGMASVEMIGYFKDEKNSQSFPVGALSWIYGDKGNFITLVKRFSGSGKFVRNFIAHFKESKQIKTETFPAPKFVKGVDFSDHLNYWKFDYPALMITDTSFFRNKNYHEPTDTLETLDLQRMTKVIDAIFISLIHLK</sequence>
<feature type="domain" description="Peptidase M28" evidence="1">
    <location>
        <begin position="97"/>
        <end position="313"/>
    </location>
</feature>
<dbReference type="RefSeq" id="WP_083531616.1">
    <property type="nucleotide sequence ID" value="NZ_FQUT01000002.1"/>
</dbReference>
<proteinExistence type="predicted"/>
<dbReference type="InterPro" id="IPR007484">
    <property type="entry name" value="Peptidase_M28"/>
</dbReference>
<evidence type="ECO:0000313" key="2">
    <source>
        <dbReference type="EMBL" id="SHF01141.1"/>
    </source>
</evidence>
<dbReference type="InterPro" id="IPR045175">
    <property type="entry name" value="M28_fam"/>
</dbReference>
<keyword evidence="3" id="KW-1185">Reference proteome</keyword>
<dbReference type="PANTHER" id="PTHR12147">
    <property type="entry name" value="METALLOPEPTIDASE M28 FAMILY MEMBER"/>
    <property type="match status" value="1"/>
</dbReference>
<dbReference type="SUPFAM" id="SSF53187">
    <property type="entry name" value="Zn-dependent exopeptidases"/>
    <property type="match status" value="1"/>
</dbReference>
<reference evidence="3" key="1">
    <citation type="submission" date="2016-11" db="EMBL/GenBank/DDBJ databases">
        <authorList>
            <person name="Varghese N."/>
            <person name="Submissions S."/>
        </authorList>
    </citation>
    <scope>NUCLEOTIDE SEQUENCE [LARGE SCALE GENOMIC DNA]</scope>
    <source>
        <strain evidence="3">DSM 27619</strain>
    </source>
</reference>
<dbReference type="STRING" id="1416778.SAMN05443633_102521"/>
<dbReference type="GO" id="GO:0008235">
    <property type="term" value="F:metalloexopeptidase activity"/>
    <property type="evidence" value="ECO:0007669"/>
    <property type="project" value="InterPro"/>
</dbReference>
<name>A0A1M4Y5W0_9FLAO</name>
<dbReference type="Proteomes" id="UP000184518">
    <property type="component" value="Unassembled WGS sequence"/>
</dbReference>
<dbReference type="PANTHER" id="PTHR12147:SF26">
    <property type="entry name" value="PEPTIDASE M28 DOMAIN-CONTAINING PROTEIN"/>
    <property type="match status" value="1"/>
</dbReference>
<organism evidence="2 3">
    <name type="scientific">Chryseobacterium arachidis</name>
    <dbReference type="NCBI Taxonomy" id="1416778"/>
    <lineage>
        <taxon>Bacteria</taxon>
        <taxon>Pseudomonadati</taxon>
        <taxon>Bacteroidota</taxon>
        <taxon>Flavobacteriia</taxon>
        <taxon>Flavobacteriales</taxon>
        <taxon>Weeksellaceae</taxon>
        <taxon>Chryseobacterium group</taxon>
        <taxon>Chryseobacterium</taxon>
    </lineage>
</organism>
<dbReference type="Gene3D" id="3.40.630.10">
    <property type="entry name" value="Zn peptidases"/>
    <property type="match status" value="1"/>
</dbReference>
<evidence type="ECO:0000259" key="1">
    <source>
        <dbReference type="Pfam" id="PF04389"/>
    </source>
</evidence>
<dbReference type="GO" id="GO:0006508">
    <property type="term" value="P:proteolysis"/>
    <property type="evidence" value="ECO:0007669"/>
    <property type="project" value="InterPro"/>
</dbReference>
<gene>
    <name evidence="2" type="ORF">SAMN05443633_102521</name>
</gene>
<dbReference type="EMBL" id="FQUT01000002">
    <property type="protein sequence ID" value="SHF01141.1"/>
    <property type="molecule type" value="Genomic_DNA"/>
</dbReference>
<dbReference type="Pfam" id="PF04389">
    <property type="entry name" value="Peptidase_M28"/>
    <property type="match status" value="1"/>
</dbReference>
<protein>
    <submittedName>
        <fullName evidence="2">Peptidase family M28</fullName>
    </submittedName>
</protein>
<dbReference type="AlphaFoldDB" id="A0A1M4Y5W0"/>
<evidence type="ECO:0000313" key="3">
    <source>
        <dbReference type="Proteomes" id="UP000184518"/>
    </source>
</evidence>